<feature type="domain" description="B box-type" evidence="3">
    <location>
        <begin position="137"/>
        <end position="183"/>
    </location>
</feature>
<feature type="compositionally biased region" description="Polar residues" evidence="2">
    <location>
        <begin position="899"/>
        <end position="915"/>
    </location>
</feature>
<dbReference type="Gene3D" id="4.10.830.40">
    <property type="match status" value="1"/>
</dbReference>
<evidence type="ECO:0000313" key="5">
    <source>
        <dbReference type="Proteomes" id="UP001519460"/>
    </source>
</evidence>
<feature type="compositionally biased region" description="Low complexity" evidence="2">
    <location>
        <begin position="534"/>
        <end position="560"/>
    </location>
</feature>
<dbReference type="PROSITE" id="PS50119">
    <property type="entry name" value="ZF_BBOX"/>
    <property type="match status" value="1"/>
</dbReference>
<keyword evidence="1" id="KW-0863">Zinc-finger</keyword>
<evidence type="ECO:0000313" key="4">
    <source>
        <dbReference type="EMBL" id="KAK7454124.1"/>
    </source>
</evidence>
<gene>
    <name evidence="4" type="ORF">BaRGS_00039596</name>
</gene>
<dbReference type="EMBL" id="JACVVK020000704">
    <property type="protein sequence ID" value="KAK7454124.1"/>
    <property type="molecule type" value="Genomic_DNA"/>
</dbReference>
<feature type="compositionally biased region" description="Acidic residues" evidence="2">
    <location>
        <begin position="990"/>
        <end position="999"/>
    </location>
</feature>
<feature type="compositionally biased region" description="Polar residues" evidence="2">
    <location>
        <begin position="67"/>
        <end position="77"/>
    </location>
</feature>
<dbReference type="CDD" id="cd19818">
    <property type="entry name" value="Bbox1_ZBBX"/>
    <property type="match status" value="1"/>
</dbReference>
<dbReference type="PANTHER" id="PTHR28634">
    <property type="entry name" value="ZINC FINGER B-BOX DOMAIN-CONTAINING PROTEIN 1"/>
    <property type="match status" value="1"/>
</dbReference>
<reference evidence="4 5" key="1">
    <citation type="journal article" date="2023" name="Sci. Data">
        <title>Genome assembly of the Korean intertidal mud-creeper Batillaria attramentaria.</title>
        <authorList>
            <person name="Patra A.K."/>
            <person name="Ho P.T."/>
            <person name="Jun S."/>
            <person name="Lee S.J."/>
            <person name="Kim Y."/>
            <person name="Won Y.J."/>
        </authorList>
    </citation>
    <scope>NUCLEOTIDE SEQUENCE [LARGE SCALE GENOMIC DNA]</scope>
    <source>
        <strain evidence="4">Wonlab-2016</strain>
    </source>
</reference>
<keyword evidence="5" id="KW-1185">Reference proteome</keyword>
<evidence type="ECO:0000256" key="1">
    <source>
        <dbReference type="PROSITE-ProRule" id="PRU00024"/>
    </source>
</evidence>
<keyword evidence="1" id="KW-0479">Metal-binding</keyword>
<feature type="region of interest" description="Disordered" evidence="2">
    <location>
        <begin position="1"/>
        <end position="97"/>
    </location>
</feature>
<feature type="compositionally biased region" description="Polar residues" evidence="2">
    <location>
        <begin position="854"/>
        <end position="863"/>
    </location>
</feature>
<sequence length="999" mass="109559">MSGFNASGRKEDFSMKLRAQNMKNAKDTTKKLEQDNRKMEERLKELKMAMNREKEERERQGGGFWQRGQTGTLNSYASEVLQEKSNKQQSASKKKKVKLLSDEPLDLPVRKGGPGTIKYIAQRGSPRIELNKDSSKNKGTKCGQCEDRAASLTCVQCSEHYCAGCFAAFHLKGALKRHRSVPLHATGPRQCMSPRPTPPASGRDSFGAGSGATSGDVFYQADRHGPSAASGSVDSDYDAGGNSLFDGAYNEADSAASFQQALMAWRQGDKSDSGESSPARKAVVVSPVKSPVVTVECSTSTTDVRQKVPDLKFSSHSLTYAQRLMLKQHRRTELPSLGNYSTQSSTPTSDLTLVTPRSEVTLVSPRPAPGHSNLEEDDAELDEERVDFQSLFEAVTSTSSTPISRTTGCSLSVVDVTNSPQEQRSASAESSTYTVEEISSIQAWDVERRARLQDTQQISVSQSPLEPPADTTQQRKRLSKSRETTHVIDKTRLPKSRETTHVVLSSKMPVTEVPQLEEEEAAVPEVRKKPPPAAAARPKSVASRPASRAKSARSRPGSRAQSRAQSRLGMEGILTKTPSSDLKEIARRAQATSAQYQSPMEDFFLAGVKVGESEGQSQSRPSTPAQVKNLKVSNKLYAMSPRSWKPDNSVGDSVPVESLGFDLTVGDKPASPSVMRYTYSGQIEGHAVEWNPHDSLGTPVPPAEAATPTPYDSTNFQTPRDSTDFPRETPTPRESTDYPRNTPTPSSRQRKRWQTPQQDTRPFSAQRAAQAAEREASEVQRQHQSRPNSSTGGTEPIKRQARQLPKIDRDLEGPQKTRALRQKEKSSEGWMSDDGSGDKVMRSMSASRTRHWVASQNSSQFETEVQPFERSSSDLDAADSQVTPRPGSRVTPRVKSRQQKPPMSARSSISRNSAYEESGRESRAIADGKISRLSIPDVELSDGPSTGSRSGSRSSSVRLSNDQGYDINTKLRGDELSDTEEERAKSSMGVDEEEVRALH</sequence>
<feature type="compositionally biased region" description="Basic and acidic residues" evidence="2">
    <location>
        <begin position="721"/>
        <end position="737"/>
    </location>
</feature>
<feature type="region of interest" description="Disordered" evidence="2">
    <location>
        <begin position="184"/>
        <end position="235"/>
    </location>
</feature>
<protein>
    <recommendedName>
        <fullName evidence="3">B box-type domain-containing protein</fullName>
    </recommendedName>
</protein>
<feature type="compositionally biased region" description="Polar residues" evidence="2">
    <location>
        <begin position="738"/>
        <end position="747"/>
    </location>
</feature>
<dbReference type="PROSITE" id="PS00028">
    <property type="entry name" value="ZINC_FINGER_C2H2_1"/>
    <property type="match status" value="1"/>
</dbReference>
<feature type="compositionally biased region" description="Polar residues" evidence="2">
    <location>
        <begin position="754"/>
        <end position="763"/>
    </location>
</feature>
<dbReference type="GO" id="GO:0008270">
    <property type="term" value="F:zinc ion binding"/>
    <property type="evidence" value="ECO:0007669"/>
    <property type="project" value="UniProtKB-KW"/>
</dbReference>
<evidence type="ECO:0000259" key="3">
    <source>
        <dbReference type="PROSITE" id="PS50119"/>
    </source>
</evidence>
<dbReference type="InterPro" id="IPR037688">
    <property type="entry name" value="ZBBX"/>
</dbReference>
<feature type="compositionally biased region" description="Basic and acidic residues" evidence="2">
    <location>
        <begin position="772"/>
        <end position="781"/>
    </location>
</feature>
<dbReference type="PANTHER" id="PTHR28634:SF1">
    <property type="entry name" value="ZINC FINGER B-BOX DOMAIN-CONTAINING PROTEIN 1"/>
    <property type="match status" value="1"/>
</dbReference>
<dbReference type="InterPro" id="IPR000315">
    <property type="entry name" value="Znf_B-box"/>
</dbReference>
<dbReference type="AlphaFoldDB" id="A0ABD0J2N9"/>
<feature type="compositionally biased region" description="Basic and acidic residues" evidence="2">
    <location>
        <begin position="805"/>
        <end position="827"/>
    </location>
</feature>
<accession>A0ABD0J2N9</accession>
<proteinExistence type="predicted"/>
<evidence type="ECO:0000256" key="2">
    <source>
        <dbReference type="SAM" id="MobiDB-lite"/>
    </source>
</evidence>
<feature type="compositionally biased region" description="Polar residues" evidence="2">
    <location>
        <begin position="711"/>
        <end position="720"/>
    </location>
</feature>
<comment type="caution">
    <text evidence="4">The sequence shown here is derived from an EMBL/GenBank/DDBJ whole genome shotgun (WGS) entry which is preliminary data.</text>
</comment>
<feature type="compositionally biased region" description="Basic and acidic residues" evidence="2">
    <location>
        <begin position="24"/>
        <end position="60"/>
    </location>
</feature>
<feature type="region of interest" description="Disordered" evidence="2">
    <location>
        <begin position="688"/>
        <end position="999"/>
    </location>
</feature>
<dbReference type="Pfam" id="PF22586">
    <property type="entry name" value="ANCHR-like_BBOX"/>
    <property type="match status" value="1"/>
</dbReference>
<dbReference type="InterPro" id="IPR013087">
    <property type="entry name" value="Znf_C2H2_type"/>
</dbReference>
<feature type="compositionally biased region" description="Basic and acidic residues" evidence="2">
    <location>
        <begin position="917"/>
        <end position="930"/>
    </location>
</feature>
<feature type="region of interest" description="Disordered" evidence="2">
    <location>
        <begin position="336"/>
        <end position="378"/>
    </location>
</feature>
<dbReference type="Proteomes" id="UP001519460">
    <property type="component" value="Unassembled WGS sequence"/>
</dbReference>
<feature type="compositionally biased region" description="Basic and acidic residues" evidence="2">
    <location>
        <begin position="480"/>
        <end position="500"/>
    </location>
</feature>
<feature type="compositionally biased region" description="Low complexity" evidence="2">
    <location>
        <begin position="941"/>
        <end position="960"/>
    </location>
</feature>
<name>A0ABD0J2N9_9CAEN</name>
<organism evidence="4 5">
    <name type="scientific">Batillaria attramentaria</name>
    <dbReference type="NCBI Taxonomy" id="370345"/>
    <lineage>
        <taxon>Eukaryota</taxon>
        <taxon>Metazoa</taxon>
        <taxon>Spiralia</taxon>
        <taxon>Lophotrochozoa</taxon>
        <taxon>Mollusca</taxon>
        <taxon>Gastropoda</taxon>
        <taxon>Caenogastropoda</taxon>
        <taxon>Sorbeoconcha</taxon>
        <taxon>Cerithioidea</taxon>
        <taxon>Batillariidae</taxon>
        <taxon>Batillaria</taxon>
    </lineage>
</organism>
<keyword evidence="1" id="KW-0862">Zinc</keyword>
<feature type="region of interest" description="Disordered" evidence="2">
    <location>
        <begin position="456"/>
        <end position="570"/>
    </location>
</feature>
<feature type="compositionally biased region" description="Polar residues" evidence="2">
    <location>
        <begin position="338"/>
        <end position="352"/>
    </location>
</feature>